<feature type="compositionally biased region" description="Low complexity" evidence="1">
    <location>
        <begin position="179"/>
        <end position="191"/>
    </location>
</feature>
<feature type="region of interest" description="Disordered" evidence="1">
    <location>
        <begin position="177"/>
        <end position="197"/>
    </location>
</feature>
<evidence type="ECO:0000313" key="3">
    <source>
        <dbReference type="Proteomes" id="UP000284842"/>
    </source>
</evidence>
<evidence type="ECO:0000256" key="1">
    <source>
        <dbReference type="SAM" id="MobiDB-lite"/>
    </source>
</evidence>
<dbReference type="AlphaFoldDB" id="A0A409WD29"/>
<sequence>MILNHRQKAYDHCLSAIKLLTFRCLPFPSHAFADEEASGIEEECHTLTGYGISPVETGILYPCSSTGQRLVISRPRKARRKSWPSANNPAEVQAFHDKELSRSSTPAESRRSSRVSTPICLTPEPTTPITPSCPSLTASPSSCDSTLSVLDTPPAGYSPTATKSPNWATRLPLPVHKISGSPSRSGSPTPGAKGRGTASLLTMLPLNTFKTSKKLGSLAPVKIANVDEHFIGKSNFQPMDSISIDKINIFQPKDNVDSLNDHRGYNDIGVFPKHAPVPKMTGRIPRPVGGSLRRLKI</sequence>
<dbReference type="InParanoid" id="A0A409WD29"/>
<organism evidence="2 3">
    <name type="scientific">Panaeolus cyanescens</name>
    <dbReference type="NCBI Taxonomy" id="181874"/>
    <lineage>
        <taxon>Eukaryota</taxon>
        <taxon>Fungi</taxon>
        <taxon>Dikarya</taxon>
        <taxon>Basidiomycota</taxon>
        <taxon>Agaricomycotina</taxon>
        <taxon>Agaricomycetes</taxon>
        <taxon>Agaricomycetidae</taxon>
        <taxon>Agaricales</taxon>
        <taxon>Agaricineae</taxon>
        <taxon>Galeropsidaceae</taxon>
        <taxon>Panaeolus</taxon>
    </lineage>
</organism>
<name>A0A409WD29_9AGAR</name>
<protein>
    <submittedName>
        <fullName evidence="2">Uncharacterized protein</fullName>
    </submittedName>
</protein>
<evidence type="ECO:0000313" key="2">
    <source>
        <dbReference type="EMBL" id="PPQ76386.1"/>
    </source>
</evidence>
<dbReference type="OrthoDB" id="10561295at2759"/>
<dbReference type="EMBL" id="NHTK01005578">
    <property type="protein sequence ID" value="PPQ76386.1"/>
    <property type="molecule type" value="Genomic_DNA"/>
</dbReference>
<comment type="caution">
    <text evidence="2">The sequence shown here is derived from an EMBL/GenBank/DDBJ whole genome shotgun (WGS) entry which is preliminary data.</text>
</comment>
<reference evidence="2 3" key="1">
    <citation type="journal article" date="2018" name="Evol. Lett.">
        <title>Horizontal gene cluster transfer increased hallucinogenic mushroom diversity.</title>
        <authorList>
            <person name="Reynolds H.T."/>
            <person name="Vijayakumar V."/>
            <person name="Gluck-Thaler E."/>
            <person name="Korotkin H.B."/>
            <person name="Matheny P.B."/>
            <person name="Slot J.C."/>
        </authorList>
    </citation>
    <scope>NUCLEOTIDE SEQUENCE [LARGE SCALE GENOMIC DNA]</scope>
    <source>
        <strain evidence="2 3">2629</strain>
    </source>
</reference>
<proteinExistence type="predicted"/>
<gene>
    <name evidence="2" type="ORF">CVT24_007940</name>
</gene>
<dbReference type="Proteomes" id="UP000284842">
    <property type="component" value="Unassembled WGS sequence"/>
</dbReference>
<accession>A0A409WD29</accession>
<keyword evidence="3" id="KW-1185">Reference proteome</keyword>
<feature type="region of interest" description="Disordered" evidence="1">
    <location>
        <begin position="75"/>
        <end position="135"/>
    </location>
</feature>